<feature type="domain" description="Multidrug resistance protein MdtA-like beta-barrel" evidence="7">
    <location>
        <begin position="209"/>
        <end position="290"/>
    </location>
</feature>
<evidence type="ECO:0000259" key="8">
    <source>
        <dbReference type="Pfam" id="PF25967"/>
    </source>
</evidence>
<dbReference type="GO" id="GO:0005886">
    <property type="term" value="C:plasma membrane"/>
    <property type="evidence" value="ECO:0007669"/>
    <property type="project" value="TreeGrafter"/>
</dbReference>
<dbReference type="InterPro" id="IPR006143">
    <property type="entry name" value="RND_pump_MFP"/>
</dbReference>
<evidence type="ECO:0000259" key="7">
    <source>
        <dbReference type="Pfam" id="PF25944"/>
    </source>
</evidence>
<keyword evidence="4" id="KW-0732">Signal</keyword>
<feature type="coiled-coil region" evidence="3">
    <location>
        <begin position="93"/>
        <end position="153"/>
    </location>
</feature>
<dbReference type="Gene3D" id="2.40.30.170">
    <property type="match status" value="1"/>
</dbReference>
<feature type="domain" description="Multidrug resistance protein MdtA-like barrel-sandwich hybrid" evidence="6">
    <location>
        <begin position="60"/>
        <end position="194"/>
    </location>
</feature>
<dbReference type="InterPro" id="IPR058625">
    <property type="entry name" value="MdtA-like_BSH"/>
</dbReference>
<evidence type="ECO:0000256" key="1">
    <source>
        <dbReference type="ARBA" id="ARBA00004196"/>
    </source>
</evidence>
<keyword evidence="10" id="KW-1185">Reference proteome</keyword>
<reference evidence="9 10" key="1">
    <citation type="submission" date="2018-06" db="EMBL/GenBank/DDBJ databases">
        <title>Mucibacter soli gen. nov., sp. nov., a new member of the family Chitinophagaceae producing mucin.</title>
        <authorList>
            <person name="Kim M.-K."/>
            <person name="Park S."/>
            <person name="Kim T.-S."/>
            <person name="Joung Y."/>
            <person name="Han J.-H."/>
            <person name="Kim S.B."/>
        </authorList>
    </citation>
    <scope>NUCLEOTIDE SEQUENCE [LARGE SCALE GENOMIC DNA]</scope>
    <source>
        <strain evidence="9 10">R1-15</strain>
    </source>
</reference>
<evidence type="ECO:0000256" key="4">
    <source>
        <dbReference type="SAM" id="SignalP"/>
    </source>
</evidence>
<sequence>MNKHIFYLCAVLAFAIAGCQIKASDKNETEKPPVYPVIKLSQSDTFLHSNYVAAIEARQNVEIRTKVSGYLEKISVDEGREVKQGDLLFQINDKEFRMELEKAQAALTSAKAEARAASLEVARVKLLVDKKIISATEQQLAEAKEAVAKARIIEAQSVVSNAATRLSYTSIRAPFSGVIDRIPLKLGSLVNEGALLTTVSDLSFVHAYFSVSENEYLHHIKSRKHTADSTWLGDVQLQLADGSIYPFPGKIETGEGEFDKSTGAIAFRAKFPNPQKVLKHGATGKIIITNDVADALLVPQKAVFEIQDKNYVFVVDQANIVHQRNFTPKQRIGAYYIVQSGLAPGDILVYEGIQTIKDGNKIAPKY</sequence>
<protein>
    <submittedName>
        <fullName evidence="9">Efflux transporter periplasmic adaptor subunit</fullName>
    </submittedName>
</protein>
<evidence type="ECO:0000259" key="5">
    <source>
        <dbReference type="Pfam" id="PF25876"/>
    </source>
</evidence>
<dbReference type="PROSITE" id="PS51257">
    <property type="entry name" value="PROKAR_LIPOPROTEIN"/>
    <property type="match status" value="1"/>
</dbReference>
<evidence type="ECO:0000259" key="6">
    <source>
        <dbReference type="Pfam" id="PF25917"/>
    </source>
</evidence>
<dbReference type="Gene3D" id="2.40.420.20">
    <property type="match status" value="1"/>
</dbReference>
<evidence type="ECO:0000256" key="3">
    <source>
        <dbReference type="SAM" id="Coils"/>
    </source>
</evidence>
<dbReference type="InterPro" id="IPR058626">
    <property type="entry name" value="MdtA-like_b-barrel"/>
</dbReference>
<feature type="chain" id="PRO_5016121845" evidence="4">
    <location>
        <begin position="24"/>
        <end position="366"/>
    </location>
</feature>
<dbReference type="Pfam" id="PF25917">
    <property type="entry name" value="BSH_RND"/>
    <property type="match status" value="1"/>
</dbReference>
<dbReference type="PANTHER" id="PTHR30158">
    <property type="entry name" value="ACRA/E-RELATED COMPONENT OF DRUG EFFLUX TRANSPORTER"/>
    <property type="match status" value="1"/>
</dbReference>
<feature type="signal peptide" evidence="4">
    <location>
        <begin position="1"/>
        <end position="23"/>
    </location>
</feature>
<comment type="subcellular location">
    <subcellularLocation>
        <location evidence="1">Cell envelope</location>
    </subcellularLocation>
</comment>
<dbReference type="Pfam" id="PF25876">
    <property type="entry name" value="HH_MFP_RND"/>
    <property type="match status" value="1"/>
</dbReference>
<evidence type="ECO:0000313" key="9">
    <source>
        <dbReference type="EMBL" id="PZF72276.1"/>
    </source>
</evidence>
<feature type="domain" description="Multidrug resistance protein MdtA-like alpha-helical hairpin" evidence="5">
    <location>
        <begin position="100"/>
        <end position="169"/>
    </location>
</feature>
<evidence type="ECO:0000313" key="10">
    <source>
        <dbReference type="Proteomes" id="UP000248745"/>
    </source>
</evidence>
<feature type="domain" description="Multidrug resistance protein MdtA-like C-terminal permuted SH3" evidence="8">
    <location>
        <begin position="294"/>
        <end position="355"/>
    </location>
</feature>
<accession>A0A2W2BFQ4</accession>
<dbReference type="SUPFAM" id="SSF111369">
    <property type="entry name" value="HlyD-like secretion proteins"/>
    <property type="match status" value="1"/>
</dbReference>
<dbReference type="Pfam" id="PF25944">
    <property type="entry name" value="Beta-barrel_RND"/>
    <property type="match status" value="1"/>
</dbReference>
<comment type="similarity">
    <text evidence="2">Belongs to the membrane fusion protein (MFP) (TC 8.A.1) family.</text>
</comment>
<dbReference type="InterPro" id="IPR058624">
    <property type="entry name" value="MdtA-like_HH"/>
</dbReference>
<dbReference type="OrthoDB" id="9801814at2"/>
<dbReference type="RefSeq" id="WP_110999371.1">
    <property type="nucleotide sequence ID" value="NZ_QKTW01000018.1"/>
</dbReference>
<dbReference type="GO" id="GO:0046677">
    <property type="term" value="P:response to antibiotic"/>
    <property type="evidence" value="ECO:0007669"/>
    <property type="project" value="TreeGrafter"/>
</dbReference>
<gene>
    <name evidence="9" type="ORF">DN068_13010</name>
</gene>
<dbReference type="GO" id="GO:0022857">
    <property type="term" value="F:transmembrane transporter activity"/>
    <property type="evidence" value="ECO:0007669"/>
    <property type="project" value="InterPro"/>
</dbReference>
<name>A0A2W2BFQ4_9BACT</name>
<dbReference type="PANTHER" id="PTHR30158:SF23">
    <property type="entry name" value="MULTIDRUG RESISTANCE PROTEIN MEXA"/>
    <property type="match status" value="1"/>
</dbReference>
<dbReference type="EMBL" id="QKTW01000018">
    <property type="protein sequence ID" value="PZF72276.1"/>
    <property type="molecule type" value="Genomic_DNA"/>
</dbReference>
<evidence type="ECO:0000256" key="2">
    <source>
        <dbReference type="ARBA" id="ARBA00009477"/>
    </source>
</evidence>
<dbReference type="GO" id="GO:0030313">
    <property type="term" value="C:cell envelope"/>
    <property type="evidence" value="ECO:0007669"/>
    <property type="project" value="UniProtKB-SubCell"/>
</dbReference>
<organism evidence="9 10">
    <name type="scientific">Taibaiella soli</name>
    <dbReference type="NCBI Taxonomy" id="1649169"/>
    <lineage>
        <taxon>Bacteria</taxon>
        <taxon>Pseudomonadati</taxon>
        <taxon>Bacteroidota</taxon>
        <taxon>Chitinophagia</taxon>
        <taxon>Chitinophagales</taxon>
        <taxon>Chitinophagaceae</taxon>
        <taxon>Taibaiella</taxon>
    </lineage>
</organism>
<dbReference type="Proteomes" id="UP000248745">
    <property type="component" value="Unassembled WGS sequence"/>
</dbReference>
<dbReference type="Pfam" id="PF25967">
    <property type="entry name" value="RND-MFP_C"/>
    <property type="match status" value="1"/>
</dbReference>
<proteinExistence type="inferred from homology"/>
<dbReference type="AlphaFoldDB" id="A0A2W2BFQ4"/>
<dbReference type="Gene3D" id="1.10.287.470">
    <property type="entry name" value="Helix hairpin bin"/>
    <property type="match status" value="1"/>
</dbReference>
<keyword evidence="3" id="KW-0175">Coiled coil</keyword>
<comment type="caution">
    <text evidence="9">The sequence shown here is derived from an EMBL/GenBank/DDBJ whole genome shotgun (WGS) entry which is preliminary data.</text>
</comment>
<dbReference type="Gene3D" id="2.40.50.100">
    <property type="match status" value="1"/>
</dbReference>
<dbReference type="InterPro" id="IPR058627">
    <property type="entry name" value="MdtA-like_C"/>
</dbReference>
<dbReference type="NCBIfam" id="TIGR01730">
    <property type="entry name" value="RND_mfp"/>
    <property type="match status" value="1"/>
</dbReference>